<dbReference type="PROSITE" id="PS51371">
    <property type="entry name" value="CBS"/>
    <property type="match status" value="2"/>
</dbReference>
<dbReference type="InterPro" id="IPR035474">
    <property type="entry name" value="SIS_Kpsf"/>
</dbReference>
<dbReference type="Proteomes" id="UP000494216">
    <property type="component" value="Unassembled WGS sequence"/>
</dbReference>
<dbReference type="EMBL" id="CADCXN010000077">
    <property type="protein sequence ID" value="CAA9891653.1"/>
    <property type="molecule type" value="Genomic_DNA"/>
</dbReference>
<feature type="site" description="Catalytically relevant" evidence="6">
    <location>
        <position position="69"/>
    </location>
</feature>
<comment type="caution">
    <text evidence="10">The sequence shown here is derived from an EMBL/GenBank/DDBJ whole genome shotgun (WGS) entry which is preliminary data.</text>
</comment>
<evidence type="ECO:0000313" key="10">
    <source>
        <dbReference type="EMBL" id="CAA9891653.1"/>
    </source>
</evidence>
<dbReference type="InterPro" id="IPR004800">
    <property type="entry name" value="KdsD/KpsF-type"/>
</dbReference>
<keyword evidence="3 7" id="KW-0129">CBS domain</keyword>
<dbReference type="InterPro" id="IPR000644">
    <property type="entry name" value="CBS_dom"/>
</dbReference>
<evidence type="ECO:0000256" key="2">
    <source>
        <dbReference type="ARBA" id="ARBA00022737"/>
    </source>
</evidence>
<evidence type="ECO:0000256" key="6">
    <source>
        <dbReference type="PIRSR" id="PIRSR004692-3"/>
    </source>
</evidence>
<comment type="similarity">
    <text evidence="1 4">Belongs to the SIS family. GutQ/KpsF subfamily.</text>
</comment>
<feature type="site" description="Catalytically relevant" evidence="6">
    <location>
        <position position="121"/>
    </location>
</feature>
<dbReference type="PANTHER" id="PTHR42745:SF1">
    <property type="entry name" value="ARABINOSE 5-PHOSPHATE ISOMERASE KDSD"/>
    <property type="match status" value="1"/>
</dbReference>
<organism evidence="10 11">
    <name type="scientific">Candidatus Methylobacter favarea</name>
    <dbReference type="NCBI Taxonomy" id="2707345"/>
    <lineage>
        <taxon>Bacteria</taxon>
        <taxon>Pseudomonadati</taxon>
        <taxon>Pseudomonadota</taxon>
        <taxon>Gammaproteobacteria</taxon>
        <taxon>Methylococcales</taxon>
        <taxon>Methylococcaceae</taxon>
        <taxon>Methylobacter</taxon>
    </lineage>
</organism>
<evidence type="ECO:0000313" key="11">
    <source>
        <dbReference type="Proteomes" id="UP000494216"/>
    </source>
</evidence>
<feature type="binding site" evidence="5">
    <location>
        <position position="92"/>
    </location>
    <ligand>
        <name>Zn(2+)</name>
        <dbReference type="ChEBI" id="CHEBI:29105"/>
    </ligand>
</feature>
<sequence length="339" mass="36127">MIISFTLALKNDIKMKLHDLKLRELGLEVVQVEMLAIAALKAQINDNFVAACKLMFRCAGRVVVTGMGKSGHIAGKIAATLASTGTPAFFVHPGEASHGDLGMITRQDVVLALSNSGETEEIIKILPIIKRLGVPLIALTGNPASTLAVFATMHINVKVEHEACPLGLAPTSSTTAALVMGDALAVALLEARGFTRDDFALSHPGGRLGKRLLLIVSDIMHVGHDIPSVPESALISDALMEMTEKKLGMTAIVNANNQISGIFTDGDLRRMLRKNLDIHSTIITEVMTSPCTVISSEILAAEAMQIMEQKKINALVVVNRLGQPIGALNMHDLIRAGIV</sequence>
<dbReference type="SMART" id="SM00116">
    <property type="entry name" value="CBS"/>
    <property type="match status" value="2"/>
</dbReference>
<name>A0A8S0WBE9_9GAMM</name>
<feature type="site" description="Catalytically relevant" evidence="6">
    <location>
        <position position="162"/>
    </location>
</feature>
<dbReference type="CDD" id="cd05014">
    <property type="entry name" value="SIS_Kpsf"/>
    <property type="match status" value="1"/>
</dbReference>
<dbReference type="SUPFAM" id="SSF53697">
    <property type="entry name" value="SIS domain"/>
    <property type="match status" value="1"/>
</dbReference>
<evidence type="ECO:0000256" key="4">
    <source>
        <dbReference type="PIRNR" id="PIRNR004692"/>
    </source>
</evidence>
<dbReference type="InterPro" id="IPR050986">
    <property type="entry name" value="GutQ/KpsF_isomerases"/>
</dbReference>
<keyword evidence="4 10" id="KW-0413">Isomerase</keyword>
<dbReference type="PROSITE" id="PS51464">
    <property type="entry name" value="SIS"/>
    <property type="match status" value="1"/>
</dbReference>
<evidence type="ECO:0000259" key="9">
    <source>
        <dbReference type="PROSITE" id="PS51464"/>
    </source>
</evidence>
<dbReference type="InterPro" id="IPR046342">
    <property type="entry name" value="CBS_dom_sf"/>
</dbReference>
<dbReference type="Pfam" id="PF00571">
    <property type="entry name" value="CBS"/>
    <property type="match status" value="2"/>
</dbReference>
<evidence type="ECO:0000259" key="8">
    <source>
        <dbReference type="PROSITE" id="PS51371"/>
    </source>
</evidence>
<keyword evidence="2" id="KW-0677">Repeat</keyword>
<feature type="domain" description="SIS" evidence="9">
    <location>
        <begin position="51"/>
        <end position="194"/>
    </location>
</feature>
<dbReference type="PANTHER" id="PTHR42745">
    <property type="match status" value="1"/>
</dbReference>
<comment type="catalytic activity">
    <reaction evidence="4">
        <text>D-arabinose 5-phosphate = D-ribulose 5-phosphate</text>
        <dbReference type="Rhea" id="RHEA:23104"/>
        <dbReference type="ChEBI" id="CHEBI:57693"/>
        <dbReference type="ChEBI" id="CHEBI:58121"/>
        <dbReference type="EC" id="5.3.1.13"/>
    </reaction>
</comment>
<dbReference type="Pfam" id="PF01380">
    <property type="entry name" value="SIS"/>
    <property type="match status" value="1"/>
</dbReference>
<gene>
    <name evidence="10" type="primary">kdsD</name>
    <name evidence="10" type="ORF">METHB2_470017</name>
</gene>
<dbReference type="GO" id="GO:0097367">
    <property type="term" value="F:carbohydrate derivative binding"/>
    <property type="evidence" value="ECO:0007669"/>
    <property type="project" value="InterPro"/>
</dbReference>
<dbReference type="AlphaFoldDB" id="A0A8S0WBE9"/>
<dbReference type="GO" id="GO:0046872">
    <property type="term" value="F:metal ion binding"/>
    <property type="evidence" value="ECO:0007669"/>
    <property type="project" value="UniProtKB-KW"/>
</dbReference>
<evidence type="ECO:0000256" key="1">
    <source>
        <dbReference type="ARBA" id="ARBA00008165"/>
    </source>
</evidence>
<feature type="domain" description="CBS" evidence="8">
    <location>
        <begin position="220"/>
        <end position="278"/>
    </location>
</feature>
<dbReference type="InterPro" id="IPR046348">
    <property type="entry name" value="SIS_dom_sf"/>
</dbReference>
<dbReference type="Gene3D" id="3.10.580.10">
    <property type="entry name" value="CBS-domain"/>
    <property type="match status" value="1"/>
</dbReference>
<evidence type="ECO:0000256" key="3">
    <source>
        <dbReference type="ARBA" id="ARBA00023122"/>
    </source>
</evidence>
<feature type="domain" description="CBS" evidence="8">
    <location>
        <begin position="287"/>
        <end position="339"/>
    </location>
</feature>
<dbReference type="GO" id="GO:0005975">
    <property type="term" value="P:carbohydrate metabolic process"/>
    <property type="evidence" value="ECO:0007669"/>
    <property type="project" value="InterPro"/>
</dbReference>
<dbReference type="FunFam" id="3.40.50.10490:FF:000011">
    <property type="entry name" value="Arabinose 5-phosphate isomerase"/>
    <property type="match status" value="1"/>
</dbReference>
<dbReference type="CDD" id="cd04604">
    <property type="entry name" value="CBS_pair_SIS_assoc"/>
    <property type="match status" value="1"/>
</dbReference>
<dbReference type="GO" id="GO:1901135">
    <property type="term" value="P:carbohydrate derivative metabolic process"/>
    <property type="evidence" value="ECO:0007669"/>
    <property type="project" value="InterPro"/>
</dbReference>
<dbReference type="Gene3D" id="3.40.50.10490">
    <property type="entry name" value="Glucose-6-phosphate isomerase like protein, domain 1"/>
    <property type="match status" value="1"/>
</dbReference>
<dbReference type="PIRSF" id="PIRSF004692">
    <property type="entry name" value="KdsD_KpsF"/>
    <property type="match status" value="1"/>
</dbReference>
<feature type="site" description="Catalytically relevant" evidence="6">
    <location>
        <position position="203"/>
    </location>
</feature>
<dbReference type="NCBIfam" id="TIGR00393">
    <property type="entry name" value="kpsF"/>
    <property type="match status" value="1"/>
</dbReference>
<keyword evidence="5" id="KW-0479">Metal-binding</keyword>
<accession>A0A8S0WBE9</accession>
<dbReference type="GO" id="GO:0019146">
    <property type="term" value="F:arabinose-5-phosphate isomerase activity"/>
    <property type="evidence" value="ECO:0007669"/>
    <property type="project" value="UniProtKB-EC"/>
</dbReference>
<dbReference type="EC" id="5.3.1.13" evidence="4"/>
<protein>
    <recommendedName>
        <fullName evidence="4">Arabinose 5-phosphate isomerase</fullName>
        <shortName evidence="4">API</shortName>
        <ecNumber evidence="4">5.3.1.13</ecNumber>
    </recommendedName>
</protein>
<evidence type="ECO:0000256" key="5">
    <source>
        <dbReference type="PIRSR" id="PIRSR004692-2"/>
    </source>
</evidence>
<evidence type="ECO:0000256" key="7">
    <source>
        <dbReference type="PROSITE-ProRule" id="PRU00703"/>
    </source>
</evidence>
<keyword evidence="5" id="KW-0862">Zinc</keyword>
<keyword evidence="11" id="KW-1185">Reference proteome</keyword>
<dbReference type="InterPro" id="IPR001347">
    <property type="entry name" value="SIS_dom"/>
</dbReference>
<reference evidence="10 11" key="1">
    <citation type="submission" date="2020-02" db="EMBL/GenBank/DDBJ databases">
        <authorList>
            <person name="Hogendoorn C."/>
        </authorList>
    </citation>
    <scope>NUCLEOTIDE SEQUENCE [LARGE SCALE GENOMIC DNA]</scope>
    <source>
        <strain evidence="10">METHB21</strain>
    </source>
</reference>
<proteinExistence type="inferred from homology"/>